<organism evidence="1 2">
    <name type="scientific">Sus scrofa</name>
    <name type="common">Pig</name>
    <dbReference type="NCBI Taxonomy" id="9823"/>
    <lineage>
        <taxon>Eukaryota</taxon>
        <taxon>Metazoa</taxon>
        <taxon>Chordata</taxon>
        <taxon>Craniata</taxon>
        <taxon>Vertebrata</taxon>
        <taxon>Euteleostomi</taxon>
        <taxon>Mammalia</taxon>
        <taxon>Eutheria</taxon>
        <taxon>Laurasiatheria</taxon>
        <taxon>Artiodactyla</taxon>
        <taxon>Suina</taxon>
        <taxon>Suidae</taxon>
        <taxon>Sus</taxon>
    </lineage>
</organism>
<evidence type="ECO:0000313" key="1">
    <source>
        <dbReference type="Ensembl" id="ENSSSCP00070002096.1"/>
    </source>
</evidence>
<accession>A0A4X1SIB1</accession>
<evidence type="ECO:0000313" key="2">
    <source>
        <dbReference type="Proteomes" id="UP000314985"/>
    </source>
</evidence>
<reference evidence="1" key="2">
    <citation type="submission" date="2025-08" db="UniProtKB">
        <authorList>
            <consortium name="Ensembl"/>
        </authorList>
    </citation>
    <scope>IDENTIFICATION</scope>
</reference>
<name>A0A4X1SIB1_PIG</name>
<dbReference type="Proteomes" id="UP000314985">
    <property type="component" value="Unassembled WGS sequence"/>
</dbReference>
<dbReference type="Ensembl" id="ENSSSCT00070002517.1">
    <property type="protein sequence ID" value="ENSSSCP00070002096.1"/>
    <property type="gene ID" value="ENSSSCG00070001346.1"/>
</dbReference>
<sequence length="54" mass="6393">METRSFPSAPEKYLVRSPKDVLRSENIRRQIIVWELRKYNLCKKKMWGGPLEGG</sequence>
<dbReference type="AlphaFoldDB" id="A0A4X1SIB1"/>
<proteinExistence type="predicted"/>
<reference evidence="2" key="1">
    <citation type="submission" date="2017-08" db="EMBL/GenBank/DDBJ databases">
        <title>USMARCv1.0.</title>
        <authorList>
            <person name="Hannum G.I."/>
            <person name="Koren S."/>
            <person name="Schroeder S.G."/>
            <person name="Chin S.C."/>
            <person name="Nonneman D.J."/>
            <person name="Becker S.A."/>
            <person name="Rosen B.D."/>
            <person name="Bickhart D.M."/>
            <person name="Putnam N.H."/>
            <person name="Green R.E."/>
            <person name="Tuggle C.K."/>
            <person name="Liu H."/>
            <person name="Rohrer G.A."/>
            <person name="Warr A."/>
            <person name="Hall R."/>
            <person name="Kim K."/>
            <person name="Hume D.A."/>
            <person name="Talbot R."/>
            <person name="Chow W."/>
            <person name="Howe K."/>
            <person name="Schwartz A.S."/>
            <person name="Watson M."/>
            <person name="Archibald A.L."/>
            <person name="Phillippy A.M."/>
            <person name="Smith T.P.L."/>
        </authorList>
    </citation>
    <scope>NUCLEOTIDE SEQUENCE [LARGE SCALE GENOMIC DNA]</scope>
</reference>
<protein>
    <submittedName>
        <fullName evidence="1">Uncharacterized protein</fullName>
    </submittedName>
</protein>